<keyword evidence="2 7" id="KW-0813">Transport</keyword>
<evidence type="ECO:0000256" key="7">
    <source>
        <dbReference type="RuleBase" id="RU363032"/>
    </source>
</evidence>
<feature type="domain" description="ABC transmembrane type-1" evidence="8">
    <location>
        <begin position="84"/>
        <end position="272"/>
    </location>
</feature>
<dbReference type="InterPro" id="IPR000515">
    <property type="entry name" value="MetI-like"/>
</dbReference>
<feature type="transmembrane region" description="Helical" evidence="7">
    <location>
        <begin position="145"/>
        <end position="163"/>
    </location>
</feature>
<dbReference type="EMBL" id="CYZX01000011">
    <property type="protein sequence ID" value="CUO55892.1"/>
    <property type="molecule type" value="Genomic_DNA"/>
</dbReference>
<dbReference type="CDD" id="cd06261">
    <property type="entry name" value="TM_PBP2"/>
    <property type="match status" value="1"/>
</dbReference>
<dbReference type="Proteomes" id="UP000095594">
    <property type="component" value="Unassembled WGS sequence"/>
</dbReference>
<dbReference type="InterPro" id="IPR035906">
    <property type="entry name" value="MetI-like_sf"/>
</dbReference>
<keyword evidence="6 7" id="KW-0472">Membrane</keyword>
<protein>
    <submittedName>
        <fullName evidence="9">ABC transporter permease</fullName>
    </submittedName>
</protein>
<dbReference type="PANTHER" id="PTHR43386:SF1">
    <property type="entry name" value="D,D-DIPEPTIDE TRANSPORT SYSTEM PERMEASE PROTEIN DDPC-RELATED"/>
    <property type="match status" value="1"/>
</dbReference>
<evidence type="ECO:0000259" key="8">
    <source>
        <dbReference type="PROSITE" id="PS50928"/>
    </source>
</evidence>
<evidence type="ECO:0000256" key="4">
    <source>
        <dbReference type="ARBA" id="ARBA00022692"/>
    </source>
</evidence>
<feature type="transmembrane region" description="Helical" evidence="7">
    <location>
        <begin position="82"/>
        <end position="108"/>
    </location>
</feature>
<keyword evidence="4 7" id="KW-0812">Transmembrane</keyword>
<dbReference type="PROSITE" id="PS50928">
    <property type="entry name" value="ABC_TM1"/>
    <property type="match status" value="1"/>
</dbReference>
<feature type="transmembrane region" description="Helical" evidence="7">
    <location>
        <begin position="254"/>
        <end position="275"/>
    </location>
</feature>
<dbReference type="InterPro" id="IPR050366">
    <property type="entry name" value="BP-dependent_transpt_permease"/>
</dbReference>
<evidence type="ECO:0000256" key="6">
    <source>
        <dbReference type="ARBA" id="ARBA00023136"/>
    </source>
</evidence>
<dbReference type="Pfam" id="PF00528">
    <property type="entry name" value="BPD_transp_1"/>
    <property type="match status" value="1"/>
</dbReference>
<reference evidence="9 10" key="1">
    <citation type="submission" date="2015-09" db="EMBL/GenBank/DDBJ databases">
        <authorList>
            <consortium name="Pathogen Informatics"/>
        </authorList>
    </citation>
    <scope>NUCLEOTIDE SEQUENCE [LARGE SCALE GENOMIC DNA]</scope>
    <source>
        <strain evidence="9 10">2789STDY5834856</strain>
    </source>
</reference>
<comment type="similarity">
    <text evidence="7">Belongs to the binding-protein-dependent transport system permease family.</text>
</comment>
<evidence type="ECO:0000256" key="1">
    <source>
        <dbReference type="ARBA" id="ARBA00004651"/>
    </source>
</evidence>
<keyword evidence="3" id="KW-1003">Cell membrane</keyword>
<feature type="transmembrane region" description="Helical" evidence="7">
    <location>
        <begin position="115"/>
        <end position="139"/>
    </location>
</feature>
<evidence type="ECO:0000313" key="10">
    <source>
        <dbReference type="Proteomes" id="UP000095594"/>
    </source>
</evidence>
<evidence type="ECO:0000256" key="2">
    <source>
        <dbReference type="ARBA" id="ARBA00022448"/>
    </source>
</evidence>
<comment type="subcellular location">
    <subcellularLocation>
        <location evidence="1 7">Cell membrane</location>
        <topology evidence="1 7">Multi-pass membrane protein</topology>
    </subcellularLocation>
</comment>
<keyword evidence="5 7" id="KW-1133">Transmembrane helix</keyword>
<evidence type="ECO:0000256" key="5">
    <source>
        <dbReference type="ARBA" id="ARBA00022989"/>
    </source>
</evidence>
<dbReference type="PANTHER" id="PTHR43386">
    <property type="entry name" value="OLIGOPEPTIDE TRANSPORT SYSTEM PERMEASE PROTEIN APPC"/>
    <property type="match status" value="1"/>
</dbReference>
<gene>
    <name evidence="9" type="primary">oppC_3</name>
    <name evidence="9" type="ORF">ERS852471_01776</name>
</gene>
<dbReference type="Gene3D" id="1.10.3720.10">
    <property type="entry name" value="MetI-like"/>
    <property type="match status" value="1"/>
</dbReference>
<evidence type="ECO:0000256" key="3">
    <source>
        <dbReference type="ARBA" id="ARBA00022475"/>
    </source>
</evidence>
<dbReference type="SUPFAM" id="SSF161098">
    <property type="entry name" value="MetI-like"/>
    <property type="match status" value="1"/>
</dbReference>
<feature type="transmembrane region" description="Helical" evidence="7">
    <location>
        <begin position="198"/>
        <end position="220"/>
    </location>
</feature>
<organism evidence="9 10">
    <name type="scientific">Clostridium disporicum</name>
    <dbReference type="NCBI Taxonomy" id="84024"/>
    <lineage>
        <taxon>Bacteria</taxon>
        <taxon>Bacillati</taxon>
        <taxon>Bacillota</taxon>
        <taxon>Clostridia</taxon>
        <taxon>Eubacteriales</taxon>
        <taxon>Clostridiaceae</taxon>
        <taxon>Clostridium</taxon>
    </lineage>
</organism>
<dbReference type="GO" id="GO:0071916">
    <property type="term" value="F:dipeptide transmembrane transporter activity"/>
    <property type="evidence" value="ECO:0007669"/>
    <property type="project" value="TreeGrafter"/>
</dbReference>
<feature type="transmembrane region" description="Helical" evidence="7">
    <location>
        <begin position="21"/>
        <end position="43"/>
    </location>
</feature>
<evidence type="ECO:0000313" key="9">
    <source>
        <dbReference type="EMBL" id="CUO55892.1"/>
    </source>
</evidence>
<dbReference type="AlphaFoldDB" id="A0A174G020"/>
<proteinExistence type="inferred from homology"/>
<dbReference type="GO" id="GO:0005886">
    <property type="term" value="C:plasma membrane"/>
    <property type="evidence" value="ECO:0007669"/>
    <property type="project" value="UniProtKB-SubCell"/>
</dbReference>
<dbReference type="RefSeq" id="WP_070205674.1">
    <property type="nucleotide sequence ID" value="NZ_CABIXQ010000011.1"/>
</dbReference>
<accession>A0A174G020</accession>
<name>A0A174G020_9CLOT</name>
<sequence>MVKKIFNFKIVKFLKESPKTAVGLALILIVLILTLGADLFTPYEPMQTFDGLWRVAPSADHILGTTQAGKDVWAQTLYGGRVSISVGIFAGSIAVVLSLIVGITAGYFGGVVDNIITTIINVIMVIPQTVLLLIIASMIGVISPMAIGVIIGLTSWPWGARVYRAQTMSLRNREFVKSAETLGESKLRILFVEIMPNMLSMITSGFIGTIIYAIMAQSFIEFIGFGDRMSVTWGQMLNNAQSTGALSSGVWWEILGPSVFVILFGAGLTLINFSIDEVSNPKLRAQRIMRKYYKEKKKQEKLLNKQLSATTTSKGGIKYGSST</sequence>